<dbReference type="Proteomes" id="UP000300879">
    <property type="component" value="Chromosome"/>
</dbReference>
<evidence type="ECO:0000256" key="2">
    <source>
        <dbReference type="SAM" id="SignalP"/>
    </source>
</evidence>
<dbReference type="RefSeq" id="WP_175415223.1">
    <property type="nucleotide sequence ID" value="NZ_CP040396.1"/>
</dbReference>
<dbReference type="Gene3D" id="3.40.190.10">
    <property type="entry name" value="Periplasmic binding protein-like II"/>
    <property type="match status" value="2"/>
</dbReference>
<dbReference type="EMBL" id="CP040396">
    <property type="protein sequence ID" value="QCT01925.1"/>
    <property type="molecule type" value="Genomic_DNA"/>
</dbReference>
<feature type="signal peptide" evidence="2">
    <location>
        <begin position="1"/>
        <end position="22"/>
    </location>
</feature>
<dbReference type="Pfam" id="PF01547">
    <property type="entry name" value="SBP_bac_1"/>
    <property type="match status" value="1"/>
</dbReference>
<dbReference type="InterPro" id="IPR006059">
    <property type="entry name" value="SBP"/>
</dbReference>
<dbReference type="SUPFAM" id="SSF53850">
    <property type="entry name" value="Periplasmic binding protein-like II"/>
    <property type="match status" value="1"/>
</dbReference>
<feature type="region of interest" description="Disordered" evidence="1">
    <location>
        <begin position="23"/>
        <end position="42"/>
    </location>
</feature>
<protein>
    <submittedName>
        <fullName evidence="3">Extracellular solute-binding protein family 1</fullName>
    </submittedName>
</protein>
<dbReference type="InterPro" id="IPR050490">
    <property type="entry name" value="Bact_solute-bd_prot1"/>
</dbReference>
<feature type="chain" id="PRO_5039150455" evidence="2">
    <location>
        <begin position="23"/>
        <end position="524"/>
    </location>
</feature>
<dbReference type="CDD" id="cd13580">
    <property type="entry name" value="PBP2_AlgQ_like_1"/>
    <property type="match status" value="1"/>
</dbReference>
<organism evidence="3 4">
    <name type="scientific">Paenibacillus algicola</name>
    <dbReference type="NCBI Taxonomy" id="2565926"/>
    <lineage>
        <taxon>Bacteria</taxon>
        <taxon>Bacillati</taxon>
        <taxon>Bacillota</taxon>
        <taxon>Bacilli</taxon>
        <taxon>Bacillales</taxon>
        <taxon>Paenibacillaceae</taxon>
        <taxon>Paenibacillus</taxon>
    </lineage>
</organism>
<name>A0A4P8XHT2_9BACL</name>
<reference evidence="3 4" key="1">
    <citation type="submission" date="2019-05" db="EMBL/GenBank/DDBJ databases">
        <authorList>
            <person name="Chen C."/>
        </authorList>
    </citation>
    <scope>NUCLEOTIDE SEQUENCE [LARGE SCALE GENOMIC DNA]</scope>
    <source>
        <strain evidence="3 4">HB172198</strain>
    </source>
</reference>
<sequence>MKISKIASAAALSMLLITSACTSGTQSGTGAPPNTEGQGNTQIQTPEAAPTITLGVTTAGSQYVEGSANMNEDVHVEKLREMSGVDVQLELIPYNDYKQNMTLLFAGGDMPDLLQTAGATAPEIAPAFEADVFMPLNDLIDEHAPNLKKHIPQEAWDSVRVSKNGVIYAVPSIKVSNINNVTFMRKDWLDKMKLEAPETVEEYIEVLKAFRDGDPNGNGRKDEIPYTARANFTFGEAFFGAFDVPIGGWRYTDGKLLPNYVRPEMKEALELYRELYQEKLIDNEFFVQQGKDWDAKIKGQANVGMWTHQPHYPDKWLTEVQQGDPNAEIVIIPAPKGSNGQGGAAYGTDPVGGMVYMIPQGSKDPVAAIKFLDWFYSDEALTFFSFGIEGQDYTVENGQIKYKYPVTQEETYLQSMRQYWLRLIGPDPIGDEAFMKEKPNGQLVLDALAVADAEGIVDDGNGMPNMTTLTERPELGRNGLFLETAARIMTGEGSLDEFDAFVEDWMKRGGDKLIEEATAWYESK</sequence>
<dbReference type="AlphaFoldDB" id="A0A4P8XHT2"/>
<keyword evidence="2" id="KW-0732">Signal</keyword>
<proteinExistence type="predicted"/>
<accession>A0A4P8XHT2</accession>
<dbReference type="PROSITE" id="PS51257">
    <property type="entry name" value="PROKAR_LIPOPROTEIN"/>
    <property type="match status" value="1"/>
</dbReference>
<evidence type="ECO:0000256" key="1">
    <source>
        <dbReference type="SAM" id="MobiDB-lite"/>
    </source>
</evidence>
<evidence type="ECO:0000313" key="4">
    <source>
        <dbReference type="Proteomes" id="UP000300879"/>
    </source>
</evidence>
<gene>
    <name evidence="3" type="ORF">E6C60_1207</name>
</gene>
<dbReference type="PANTHER" id="PTHR43649">
    <property type="entry name" value="ARABINOSE-BINDING PROTEIN-RELATED"/>
    <property type="match status" value="1"/>
</dbReference>
<dbReference type="KEGG" id="palo:E6C60_1207"/>
<evidence type="ECO:0000313" key="3">
    <source>
        <dbReference type="EMBL" id="QCT01925.1"/>
    </source>
</evidence>
<keyword evidence="4" id="KW-1185">Reference proteome</keyword>
<dbReference type="PANTHER" id="PTHR43649:SF12">
    <property type="entry name" value="DIACETYLCHITOBIOSE BINDING PROTEIN DASA"/>
    <property type="match status" value="1"/>
</dbReference>